<dbReference type="PROSITE" id="PS51030">
    <property type="entry name" value="NUCLEAR_REC_DBD_2"/>
    <property type="match status" value="1"/>
</dbReference>
<dbReference type="PROSITE" id="PS00031">
    <property type="entry name" value="NUCLEAR_REC_DBD_1"/>
    <property type="match status" value="1"/>
</dbReference>
<proteinExistence type="evidence at transcript level"/>
<feature type="domain" description="NR LBD" evidence="14">
    <location>
        <begin position="532"/>
        <end position="767"/>
    </location>
</feature>
<dbReference type="PROSITE" id="PS51843">
    <property type="entry name" value="NR_LBD"/>
    <property type="match status" value="1"/>
</dbReference>
<dbReference type="Gene3D" id="3.30.50.10">
    <property type="entry name" value="Erythroid Transcription Factor GATA-1, subunit A"/>
    <property type="match status" value="1"/>
</dbReference>
<keyword evidence="5 11" id="KW-0862">Zinc</keyword>
<dbReference type="AlphaFoldDB" id="D3TJM3"/>
<evidence type="ECO:0000259" key="14">
    <source>
        <dbReference type="PROSITE" id="PS51843"/>
    </source>
</evidence>
<dbReference type="HOGENOM" id="CLU_802447_0_0_1"/>
<dbReference type="EMBL" id="EU805525">
    <property type="protein sequence ID" value="ACJ01652.1"/>
    <property type="molecule type" value="mRNA"/>
</dbReference>
<dbReference type="SMART" id="SM00399">
    <property type="entry name" value="ZnF_C4"/>
    <property type="match status" value="1"/>
</dbReference>
<evidence type="ECO:0000256" key="4">
    <source>
        <dbReference type="ARBA" id="ARBA00022771"/>
    </source>
</evidence>
<dbReference type="GO" id="GO:0008270">
    <property type="term" value="F:zinc ion binding"/>
    <property type="evidence" value="ECO:0007669"/>
    <property type="project" value="UniProtKB-KW"/>
</dbReference>
<evidence type="ECO:0000256" key="3">
    <source>
        <dbReference type="ARBA" id="ARBA00022723"/>
    </source>
</evidence>
<dbReference type="InterPro" id="IPR050234">
    <property type="entry name" value="Nuclear_hormone_rcpt_NR1"/>
</dbReference>
<evidence type="ECO:0000256" key="12">
    <source>
        <dbReference type="SAM" id="MobiDB-lite"/>
    </source>
</evidence>
<gene>
    <name evidence="15" type="primary">daf-12</name>
</gene>
<comment type="similarity">
    <text evidence="2 11">Belongs to the nuclear hormone receptor family.</text>
</comment>
<dbReference type="GO" id="GO:0006357">
    <property type="term" value="P:regulation of transcription by RNA polymerase II"/>
    <property type="evidence" value="ECO:0007669"/>
    <property type="project" value="UniProtKB-ARBA"/>
</dbReference>
<feature type="region of interest" description="Disordered" evidence="12">
    <location>
        <begin position="130"/>
        <end position="172"/>
    </location>
</feature>
<evidence type="ECO:0000259" key="13">
    <source>
        <dbReference type="PROSITE" id="PS51030"/>
    </source>
</evidence>
<feature type="compositionally biased region" description="Low complexity" evidence="12">
    <location>
        <begin position="19"/>
        <end position="30"/>
    </location>
</feature>
<keyword evidence="7 11" id="KW-0238">DNA-binding</keyword>
<keyword evidence="9 11" id="KW-0675">Receptor</keyword>
<dbReference type="GO" id="GO:0043565">
    <property type="term" value="F:sequence-specific DNA binding"/>
    <property type="evidence" value="ECO:0007669"/>
    <property type="project" value="InterPro"/>
</dbReference>
<dbReference type="PANTHER" id="PTHR24082">
    <property type="entry name" value="NUCLEAR HORMONE RECEPTOR"/>
    <property type="match status" value="1"/>
</dbReference>
<dbReference type="SUPFAM" id="SSF57716">
    <property type="entry name" value="Glucocorticoid receptor-like (DNA-binding domain)"/>
    <property type="match status" value="1"/>
</dbReference>
<evidence type="ECO:0000313" key="15">
    <source>
        <dbReference type="EMBL" id="ACJ01652.1"/>
    </source>
</evidence>
<dbReference type="InterPro" id="IPR035500">
    <property type="entry name" value="NHR-like_dom_sf"/>
</dbReference>
<accession>D3TJM3</accession>
<organism evidence="15">
    <name type="scientific">Pristionchus pacificus</name>
    <name type="common">Parasitic nematode worm</name>
    <dbReference type="NCBI Taxonomy" id="54126"/>
    <lineage>
        <taxon>Eukaryota</taxon>
        <taxon>Metazoa</taxon>
        <taxon>Ecdysozoa</taxon>
        <taxon>Nematoda</taxon>
        <taxon>Chromadorea</taxon>
        <taxon>Rhabditida</taxon>
        <taxon>Rhabditina</taxon>
        <taxon>Diplogasteromorpha</taxon>
        <taxon>Diplogasteroidea</taxon>
        <taxon>Neodiplogasteridae</taxon>
        <taxon>Pristionchus</taxon>
    </lineage>
</organism>
<dbReference type="SUPFAM" id="SSF48508">
    <property type="entry name" value="Nuclear receptor ligand-binding domain"/>
    <property type="match status" value="1"/>
</dbReference>
<dbReference type="GO" id="GO:0003700">
    <property type="term" value="F:DNA-binding transcription factor activity"/>
    <property type="evidence" value="ECO:0007669"/>
    <property type="project" value="InterPro"/>
</dbReference>
<dbReference type="InterPro" id="IPR001628">
    <property type="entry name" value="Znf_hrmn_rcpt"/>
</dbReference>
<feature type="compositionally biased region" description="Low complexity" evidence="12">
    <location>
        <begin position="329"/>
        <end position="343"/>
    </location>
</feature>
<feature type="region of interest" description="Disordered" evidence="12">
    <location>
        <begin position="70"/>
        <end position="112"/>
    </location>
</feature>
<dbReference type="SMART" id="SM00430">
    <property type="entry name" value="HOLI"/>
    <property type="match status" value="1"/>
</dbReference>
<dbReference type="GO" id="GO:0006950">
    <property type="term" value="P:response to stress"/>
    <property type="evidence" value="ECO:0007669"/>
    <property type="project" value="UniProtKB-ARBA"/>
</dbReference>
<keyword evidence="3 11" id="KW-0479">Metal-binding</keyword>
<dbReference type="Pfam" id="PF00104">
    <property type="entry name" value="Hormone_recep"/>
    <property type="match status" value="1"/>
</dbReference>
<dbReference type="InterPro" id="IPR013088">
    <property type="entry name" value="Znf_NHR/GATA"/>
</dbReference>
<dbReference type="InterPro" id="IPR000536">
    <property type="entry name" value="Nucl_hrmn_rcpt_lig-bd"/>
</dbReference>
<feature type="region of interest" description="Disordered" evidence="12">
    <location>
        <begin position="1"/>
        <end position="30"/>
    </location>
</feature>
<protein>
    <submittedName>
        <fullName evidence="15">DAF-12 A3</fullName>
    </submittedName>
</protein>
<feature type="region of interest" description="Disordered" evidence="12">
    <location>
        <begin position="265"/>
        <end position="359"/>
    </location>
</feature>
<sequence>MTSPRASAEKPSAESVDNAASGSSSARVDSSGLVNEIRCLVASKEEMELDKVAVTSRQYKMQFARVMETLNEPPEEKVIKEERPGLLPVSPSSSEDDEPQMNTPEDPVIHSPPSLRAPVLGSPTSIAAALHNSPLNQGGYGQSPTGCDGENRTSCESPGSAGDATDPEGRRRQKTCRVCGDHATGYNFNVITCESCKAFFRRNALRPKEFKCPYSEDCDINSVSRRFCQKCRLRKCFSVGMKKEWILNEEQLRRRKNSRLNNMANQQRVRDHTRVPLQNPHDPSMKNISSPVSVLTSPQMSLHSPPSRHGGLSMGPIVSPPSVTTSAFSLLSPTDSSNSDSPPGQNRCGPLGGIGHHSSTDSYDSALLLQQRLQLAQARQAAVQSMGSPQSMLQLSQAAAAANRGVTVDPLRGRVMMSIDEYQSLMQMAQSSNLSPMGLNGDQGSPDYKPNVFSPPMNMTSPLNGGSNGLAELGAGHIKHEFDERLKNYLDGAINDELNGSPDLAAVFGNGNGKKDDDIHPGDKLSFQLNTAELRALDNVREAFSGMNETLDSGKQRESFMKNNKTPTDIMNIMDITMRRLVKMSKKLPAFNELSNEGKFALLKGGMVEMLTVRGVTRYDASSNSWKTPVVPDQYNVPVSMFDQLNMDCRDEQKHRFMQFVSALHEDLRKNELAISLIMLIVLFSHRDNVNSPNDRILIDKHHRDYSALLFRYLESLYGEDARKFQEILPRALELLHVISDHSITLFMGTVKTEEAEPLPREFFKTD</sequence>
<dbReference type="PANTHER" id="PTHR24082:SF494">
    <property type="entry name" value="NUCLEAR HORMONE RECEPTOR FAMILY MEMBER DAF-12"/>
    <property type="match status" value="1"/>
</dbReference>
<keyword evidence="10 11" id="KW-0539">Nucleus</keyword>
<keyword evidence="8 11" id="KW-0804">Transcription</keyword>
<feature type="domain" description="Nuclear receptor" evidence="13">
    <location>
        <begin position="173"/>
        <end position="248"/>
    </location>
</feature>
<evidence type="ECO:0000256" key="8">
    <source>
        <dbReference type="ARBA" id="ARBA00023163"/>
    </source>
</evidence>
<feature type="compositionally biased region" description="Polar residues" evidence="12">
    <location>
        <begin position="286"/>
        <end position="304"/>
    </location>
</feature>
<keyword evidence="4 11" id="KW-0863">Zinc-finger</keyword>
<dbReference type="PRINTS" id="PR00047">
    <property type="entry name" value="STROIDFINGER"/>
</dbReference>
<dbReference type="CDD" id="cd06966">
    <property type="entry name" value="NR_DBD_CAR"/>
    <property type="match status" value="1"/>
</dbReference>
<evidence type="ECO:0000256" key="1">
    <source>
        <dbReference type="ARBA" id="ARBA00004123"/>
    </source>
</evidence>
<reference evidence="15" key="1">
    <citation type="submission" date="2008-06" db="EMBL/GenBank/DDBJ databases">
        <title>A Conserved Endocrine Mechanism Controls the Formation of Dauer and Infective Larvae in Nematodes.</title>
        <authorList>
            <person name="Ogawa A."/>
            <person name="Streit A."/>
            <person name="Antebi A."/>
            <person name="Sommer R.J."/>
        </authorList>
    </citation>
    <scope>NUCLEOTIDE SEQUENCE</scope>
    <source>
        <strain evidence="15">PS312</strain>
    </source>
</reference>
<evidence type="ECO:0000256" key="6">
    <source>
        <dbReference type="ARBA" id="ARBA00023015"/>
    </source>
</evidence>
<dbReference type="FunFam" id="3.30.50.10:FF:000042">
    <property type="entry name" value="Nuclear hormone receptor HR96"/>
    <property type="match status" value="1"/>
</dbReference>
<dbReference type="GO" id="GO:0005634">
    <property type="term" value="C:nucleus"/>
    <property type="evidence" value="ECO:0007669"/>
    <property type="project" value="UniProtKB-SubCell"/>
</dbReference>
<evidence type="ECO:0000256" key="10">
    <source>
        <dbReference type="ARBA" id="ARBA00023242"/>
    </source>
</evidence>
<dbReference type="Pfam" id="PF00105">
    <property type="entry name" value="zf-C4"/>
    <property type="match status" value="1"/>
</dbReference>
<dbReference type="PRINTS" id="PR00398">
    <property type="entry name" value="STRDHORMONER"/>
</dbReference>
<feature type="compositionally biased region" description="Basic and acidic residues" evidence="12">
    <location>
        <begin position="74"/>
        <end position="84"/>
    </location>
</feature>
<name>D3TJM3_PRIPA</name>
<dbReference type="InterPro" id="IPR001723">
    <property type="entry name" value="Nuclear_hrmn_rcpt"/>
</dbReference>
<evidence type="ECO:0000256" key="7">
    <source>
        <dbReference type="ARBA" id="ARBA00023125"/>
    </source>
</evidence>
<evidence type="ECO:0000256" key="9">
    <source>
        <dbReference type="ARBA" id="ARBA00023170"/>
    </source>
</evidence>
<comment type="subcellular location">
    <subcellularLocation>
        <location evidence="1 11">Nucleus</location>
    </subcellularLocation>
</comment>
<evidence type="ECO:0000256" key="11">
    <source>
        <dbReference type="RuleBase" id="RU004334"/>
    </source>
</evidence>
<evidence type="ECO:0000256" key="2">
    <source>
        <dbReference type="ARBA" id="ARBA00005993"/>
    </source>
</evidence>
<evidence type="ECO:0000256" key="5">
    <source>
        <dbReference type="ARBA" id="ARBA00022833"/>
    </source>
</evidence>
<dbReference type="Gene3D" id="1.10.565.10">
    <property type="entry name" value="Retinoid X Receptor"/>
    <property type="match status" value="1"/>
</dbReference>
<keyword evidence="6 11" id="KW-0805">Transcription regulation</keyword>